<dbReference type="EMBL" id="MFGB01000016">
    <property type="protein sequence ID" value="OGF26289.1"/>
    <property type="molecule type" value="Genomic_DNA"/>
</dbReference>
<proteinExistence type="predicted"/>
<name>A0A1F5SHY7_9BACT</name>
<organism evidence="1 2">
    <name type="scientific">Candidatus Falkowbacteria bacterium RIFOXYA2_FULL_47_19</name>
    <dbReference type="NCBI Taxonomy" id="1797994"/>
    <lineage>
        <taxon>Bacteria</taxon>
        <taxon>Candidatus Falkowiibacteriota</taxon>
    </lineage>
</organism>
<reference evidence="1 2" key="1">
    <citation type="journal article" date="2016" name="Nat. Commun.">
        <title>Thousands of microbial genomes shed light on interconnected biogeochemical processes in an aquifer system.</title>
        <authorList>
            <person name="Anantharaman K."/>
            <person name="Brown C.T."/>
            <person name="Hug L.A."/>
            <person name="Sharon I."/>
            <person name="Castelle C.J."/>
            <person name="Probst A.J."/>
            <person name="Thomas B.C."/>
            <person name="Singh A."/>
            <person name="Wilkins M.J."/>
            <person name="Karaoz U."/>
            <person name="Brodie E.L."/>
            <person name="Williams K.H."/>
            <person name="Hubbard S.S."/>
            <person name="Banfield J.F."/>
        </authorList>
    </citation>
    <scope>NUCLEOTIDE SEQUENCE [LARGE SCALE GENOMIC DNA]</scope>
</reference>
<dbReference type="AlphaFoldDB" id="A0A1F5SHY7"/>
<sequence length="480" mass="52462">MKKNILLAIGAFIVIGLLFVPLLDFFYDLGGFAKADPRPFTVEGLFAGRSGEGGEIFPVTVATSAEAYEDLPVGEVSFHEIADPKGTVVLIPQNHQYPGSAAEDPKNDSAEKTQAQIYDILKHLHEENGIDFIMTEGDLNGDVPAEKLAALAEKIDLRDEFAVRIEKLRVEADGKLDPGAEKNLLVKAEKLIASLDREIILKGAPYKLKAEGVDFKLVGSENEETREECADIVRNYIYQQDQLKTCNGLAAGNDSSVLTGNGTTAATQEKLRVLKDKLKTFKDLPLSERLKALQTEFKSKDLSFMIASEDLNGLTGGNSLLEKIRQIKTLSAGQVSLDKEFSELLTVANARGEKALTDKLTAAKEAYQKIEDFKSGKQGALTSSSPSRSDNPYKTITDPVKLQTMIKESEGMIQTVVIDQRNRETAVNFVSAMETAGEKIGILQFGAGHEEGLIKELNNQALNVIVIKADEVLRREKTGE</sequence>
<comment type="caution">
    <text evidence="1">The sequence shown here is derived from an EMBL/GenBank/DDBJ whole genome shotgun (WGS) entry which is preliminary data.</text>
</comment>
<accession>A0A1F5SHY7</accession>
<evidence type="ECO:0000313" key="1">
    <source>
        <dbReference type="EMBL" id="OGF26289.1"/>
    </source>
</evidence>
<dbReference type="Proteomes" id="UP000178367">
    <property type="component" value="Unassembled WGS sequence"/>
</dbReference>
<evidence type="ECO:0000313" key="2">
    <source>
        <dbReference type="Proteomes" id="UP000178367"/>
    </source>
</evidence>
<protein>
    <submittedName>
        <fullName evidence="1">Uncharacterized protein</fullName>
    </submittedName>
</protein>
<gene>
    <name evidence="1" type="ORF">A2227_03320</name>
</gene>